<protein>
    <submittedName>
        <fullName evidence="3">Amidohydrolase family protein</fullName>
    </submittedName>
</protein>
<dbReference type="InterPro" id="IPR032466">
    <property type="entry name" value="Metal_Hydrolase"/>
</dbReference>
<accession>A0A6B0YWD5</accession>
<dbReference type="SUPFAM" id="SSF51556">
    <property type="entry name" value="Metallo-dependent hydrolases"/>
    <property type="match status" value="1"/>
</dbReference>
<dbReference type="PANTHER" id="PTHR43569:SF1">
    <property type="entry name" value="BLL3371 PROTEIN"/>
    <property type="match status" value="1"/>
</dbReference>
<dbReference type="InterPro" id="IPR006680">
    <property type="entry name" value="Amidohydro-rel"/>
</dbReference>
<feature type="domain" description="Amidohydrolase-related" evidence="2">
    <location>
        <begin position="5"/>
        <end position="317"/>
    </location>
</feature>
<name>A0A6B0YWD5_9CHLR</name>
<dbReference type="PANTHER" id="PTHR43569">
    <property type="entry name" value="AMIDOHYDROLASE"/>
    <property type="match status" value="1"/>
</dbReference>
<dbReference type="AlphaFoldDB" id="A0A6B0YWD5"/>
<evidence type="ECO:0000313" key="3">
    <source>
        <dbReference type="EMBL" id="MXY94721.1"/>
    </source>
</evidence>
<sequence>MLPIIDTHQHLWDLSVFDMPWLEDAPTLNRSFVTGDYLDATAGLNVVKTVYMEVDVSAAQKVTEAEHLIELCAAADNPTAAAVIGGTVTSADFGDYIRRYAGSPAIKGVRQVLHGPGTPQGTCLAPQFVENVRLLGELGLCFDLCMRPSELGDGVKLAQTCPDTRFVVDHCGNGDPYLISGVLPGSTGTGDAGQADSNLTIADHTDRDDPFWHDPQQWKDGIDALAALPNTICKISGIIARTRPGWTAADLAPAVNHCLDSFGPDRVVFGGDWPVCLLGADSTYRGWAEALKEIIADRSETEQRKLLHDNAAAFYGLA</sequence>
<comment type="caution">
    <text evidence="3">The sequence shown here is derived from an EMBL/GenBank/DDBJ whole genome shotgun (WGS) entry which is preliminary data.</text>
</comment>
<evidence type="ECO:0000259" key="2">
    <source>
        <dbReference type="Pfam" id="PF04909"/>
    </source>
</evidence>
<reference evidence="3" key="1">
    <citation type="submission" date="2019-09" db="EMBL/GenBank/DDBJ databases">
        <title>Characterisation of the sponge microbiome using genome-centric metagenomics.</title>
        <authorList>
            <person name="Engelberts J.P."/>
            <person name="Robbins S.J."/>
            <person name="De Goeij J.M."/>
            <person name="Aranda M."/>
            <person name="Bell S.C."/>
            <person name="Webster N.S."/>
        </authorList>
    </citation>
    <scope>NUCLEOTIDE SEQUENCE</scope>
    <source>
        <strain evidence="3">SB0664_bin_27</strain>
    </source>
</reference>
<organism evidence="3">
    <name type="scientific">Caldilineaceae bacterium SB0664_bin_27</name>
    <dbReference type="NCBI Taxonomy" id="2605260"/>
    <lineage>
        <taxon>Bacteria</taxon>
        <taxon>Bacillati</taxon>
        <taxon>Chloroflexota</taxon>
        <taxon>Caldilineae</taxon>
        <taxon>Caldilineales</taxon>
        <taxon>Caldilineaceae</taxon>
    </lineage>
</organism>
<dbReference type="GO" id="GO:0016787">
    <property type="term" value="F:hydrolase activity"/>
    <property type="evidence" value="ECO:0007669"/>
    <property type="project" value="UniProtKB-KW"/>
</dbReference>
<dbReference type="InterPro" id="IPR052350">
    <property type="entry name" value="Metallo-dep_Lactonases"/>
</dbReference>
<dbReference type="Pfam" id="PF04909">
    <property type="entry name" value="Amidohydro_2"/>
    <property type="match status" value="1"/>
</dbReference>
<proteinExistence type="inferred from homology"/>
<dbReference type="Gene3D" id="3.20.20.140">
    <property type="entry name" value="Metal-dependent hydrolases"/>
    <property type="match status" value="1"/>
</dbReference>
<comment type="similarity">
    <text evidence="1">Belongs to the metallo-dependent hydrolases superfamily.</text>
</comment>
<evidence type="ECO:0000256" key="1">
    <source>
        <dbReference type="ARBA" id="ARBA00038310"/>
    </source>
</evidence>
<gene>
    <name evidence="3" type="ORF">F4Y42_14885</name>
</gene>
<dbReference type="EMBL" id="VXRG01000121">
    <property type="protein sequence ID" value="MXY94721.1"/>
    <property type="molecule type" value="Genomic_DNA"/>
</dbReference>
<keyword evidence="3" id="KW-0378">Hydrolase</keyword>